<protein>
    <submittedName>
        <fullName evidence="4">Uncharacterized protein</fullName>
    </submittedName>
</protein>
<dbReference type="PANTHER" id="PTHR31623:SF124">
    <property type="entry name" value="VINORINE SYNTHASE-RELATED"/>
    <property type="match status" value="1"/>
</dbReference>
<dbReference type="GO" id="GO:0016746">
    <property type="term" value="F:acyltransferase activity"/>
    <property type="evidence" value="ECO:0007669"/>
    <property type="project" value="UniProtKB-KW"/>
</dbReference>
<evidence type="ECO:0000313" key="5">
    <source>
        <dbReference type="Proteomes" id="UP001141552"/>
    </source>
</evidence>
<sequence length="446" mass="49539">MNNMKVQMLSRKLIRPSSADHPKTMTFSLLDQIGPPQFYGSCLFYYLPRNGDQGGDGGGNNVNNSARTNERLQESLSETLTLFYPFAGRHSIDNLFVDCNDEGAEYLEAQVSNCSLSQLLKGGLLKTELNRQLFPHVLPSEYRPDIPILKVQCNFFECGGLVVGVTLWHKIADAFTFFTFIKSWATACRLGIELVPSPNFELATFFPPGDLSSLKTMVPRKSGEEKIVEKKFVFDGLAISNLKAVATASGQLMHQPTRVEVVTALLWKALIKVSQARHGKLRPSFLAFSVNMRGKTMAALPENCCGNLVGVAAAKHIPEDGENNETVQLGPLVSRLHEGIRRRVAECAQVLNGDDLLAMTNRSYQEMGEALENEGFDFFVIVSWCRFPIYEVDFGWGKPIWAHTTEQSLLLSDTVDGDGVEAWIGLDENSLQLFEQDPDIIAFTTN</sequence>
<dbReference type="OrthoDB" id="1275635at2759"/>
<name>A0A9Q0GHT9_9ROSI</name>
<dbReference type="Pfam" id="PF02458">
    <property type="entry name" value="Transferase"/>
    <property type="match status" value="1"/>
</dbReference>
<accession>A0A9Q0GHT9</accession>
<dbReference type="Gene3D" id="3.30.559.10">
    <property type="entry name" value="Chloramphenicol acetyltransferase-like domain"/>
    <property type="match status" value="2"/>
</dbReference>
<dbReference type="AlphaFoldDB" id="A0A9Q0GHT9"/>
<comment type="similarity">
    <text evidence="1">Belongs to the plant acyltransferase family.</text>
</comment>
<comment type="caution">
    <text evidence="4">The sequence shown here is derived from an EMBL/GenBank/DDBJ whole genome shotgun (WGS) entry which is preliminary data.</text>
</comment>
<evidence type="ECO:0000256" key="1">
    <source>
        <dbReference type="ARBA" id="ARBA00009861"/>
    </source>
</evidence>
<organism evidence="4 5">
    <name type="scientific">Turnera subulata</name>
    <dbReference type="NCBI Taxonomy" id="218843"/>
    <lineage>
        <taxon>Eukaryota</taxon>
        <taxon>Viridiplantae</taxon>
        <taxon>Streptophyta</taxon>
        <taxon>Embryophyta</taxon>
        <taxon>Tracheophyta</taxon>
        <taxon>Spermatophyta</taxon>
        <taxon>Magnoliopsida</taxon>
        <taxon>eudicotyledons</taxon>
        <taxon>Gunneridae</taxon>
        <taxon>Pentapetalae</taxon>
        <taxon>rosids</taxon>
        <taxon>fabids</taxon>
        <taxon>Malpighiales</taxon>
        <taxon>Passifloraceae</taxon>
        <taxon>Turnera</taxon>
    </lineage>
</organism>
<evidence type="ECO:0000256" key="2">
    <source>
        <dbReference type="ARBA" id="ARBA00022679"/>
    </source>
</evidence>
<evidence type="ECO:0000256" key="3">
    <source>
        <dbReference type="ARBA" id="ARBA00023315"/>
    </source>
</evidence>
<keyword evidence="5" id="KW-1185">Reference proteome</keyword>
<proteinExistence type="inferred from homology"/>
<dbReference type="EMBL" id="JAKUCV010000858">
    <property type="protein sequence ID" value="KAJ4848616.1"/>
    <property type="molecule type" value="Genomic_DNA"/>
</dbReference>
<dbReference type="InterPro" id="IPR023213">
    <property type="entry name" value="CAT-like_dom_sf"/>
</dbReference>
<dbReference type="Proteomes" id="UP001141552">
    <property type="component" value="Unassembled WGS sequence"/>
</dbReference>
<keyword evidence="2" id="KW-0808">Transferase</keyword>
<evidence type="ECO:0000313" key="4">
    <source>
        <dbReference type="EMBL" id="KAJ4848616.1"/>
    </source>
</evidence>
<gene>
    <name evidence="4" type="ORF">Tsubulata_016181</name>
</gene>
<keyword evidence="3" id="KW-0012">Acyltransferase</keyword>
<reference evidence="4" key="1">
    <citation type="submission" date="2022-02" db="EMBL/GenBank/DDBJ databases">
        <authorList>
            <person name="Henning P.M."/>
            <person name="McCubbin A.G."/>
            <person name="Shore J.S."/>
        </authorList>
    </citation>
    <scope>NUCLEOTIDE SEQUENCE</scope>
    <source>
        <strain evidence="4">F60SS</strain>
        <tissue evidence="4">Leaves</tissue>
    </source>
</reference>
<reference evidence="4" key="2">
    <citation type="journal article" date="2023" name="Plants (Basel)">
        <title>Annotation of the Turnera subulata (Passifloraceae) Draft Genome Reveals the S-Locus Evolved after the Divergence of Turneroideae from Passifloroideae in a Stepwise Manner.</title>
        <authorList>
            <person name="Henning P.M."/>
            <person name="Roalson E.H."/>
            <person name="Mir W."/>
            <person name="McCubbin A.G."/>
            <person name="Shore J.S."/>
        </authorList>
    </citation>
    <scope>NUCLEOTIDE SEQUENCE</scope>
    <source>
        <strain evidence="4">F60SS</strain>
    </source>
</reference>
<dbReference type="PANTHER" id="PTHR31623">
    <property type="entry name" value="F21J9.9"/>
    <property type="match status" value="1"/>
</dbReference>